<dbReference type="Proteomes" id="UP000199415">
    <property type="component" value="Unassembled WGS sequence"/>
</dbReference>
<dbReference type="STRING" id="1082479.SAMN05216241_102364"/>
<evidence type="ECO:0000256" key="3">
    <source>
        <dbReference type="RuleBase" id="RU000363"/>
    </source>
</evidence>
<dbReference type="GO" id="GO:0016491">
    <property type="term" value="F:oxidoreductase activity"/>
    <property type="evidence" value="ECO:0007669"/>
    <property type="project" value="UniProtKB-KW"/>
</dbReference>
<dbReference type="PANTHER" id="PTHR44196">
    <property type="entry name" value="DEHYDROGENASE/REDUCTASE SDR FAMILY MEMBER 7B"/>
    <property type="match status" value="1"/>
</dbReference>
<dbReference type="PRINTS" id="PR00080">
    <property type="entry name" value="SDRFAMILY"/>
</dbReference>
<evidence type="ECO:0000256" key="1">
    <source>
        <dbReference type="ARBA" id="ARBA00006484"/>
    </source>
</evidence>
<dbReference type="Gene3D" id="3.40.50.720">
    <property type="entry name" value="NAD(P)-binding Rossmann-like Domain"/>
    <property type="match status" value="1"/>
</dbReference>
<evidence type="ECO:0000313" key="5">
    <source>
        <dbReference type="EMBL" id="SDF79060.1"/>
    </source>
</evidence>
<keyword evidence="6" id="KW-1185">Reference proteome</keyword>
<proteinExistence type="inferred from homology"/>
<evidence type="ECO:0000256" key="4">
    <source>
        <dbReference type="SAM" id="Phobius"/>
    </source>
</evidence>
<protein>
    <submittedName>
        <fullName evidence="5">Short-chain dehydrogenase</fullName>
    </submittedName>
</protein>
<dbReference type="PRINTS" id="PR00081">
    <property type="entry name" value="GDHRDH"/>
</dbReference>
<keyword evidence="4" id="KW-0812">Transmembrane</keyword>
<dbReference type="PANTHER" id="PTHR44196:SF3">
    <property type="entry name" value="SHORT CHAIN DEHYDROGENASE FAMILY PROTEIN"/>
    <property type="match status" value="1"/>
</dbReference>
<dbReference type="AlphaFoldDB" id="A0A1G7P0V3"/>
<comment type="similarity">
    <text evidence="1 3">Belongs to the short-chain dehydrogenases/reductases (SDR) family.</text>
</comment>
<gene>
    <name evidence="5" type="ORF">SAMN05216241_102364</name>
</gene>
<evidence type="ECO:0000313" key="6">
    <source>
        <dbReference type="Proteomes" id="UP000199415"/>
    </source>
</evidence>
<keyword evidence="2" id="KW-0560">Oxidoreductase</keyword>
<feature type="transmembrane region" description="Helical" evidence="4">
    <location>
        <begin position="223"/>
        <end position="244"/>
    </location>
</feature>
<keyword evidence="4" id="KW-0472">Membrane</keyword>
<dbReference type="InterPro" id="IPR036291">
    <property type="entry name" value="NAD(P)-bd_dom_sf"/>
</dbReference>
<organism evidence="5 6">
    <name type="scientific">Limimonas halophila</name>
    <dbReference type="NCBI Taxonomy" id="1082479"/>
    <lineage>
        <taxon>Bacteria</taxon>
        <taxon>Pseudomonadati</taxon>
        <taxon>Pseudomonadota</taxon>
        <taxon>Alphaproteobacteria</taxon>
        <taxon>Rhodospirillales</taxon>
        <taxon>Rhodovibrionaceae</taxon>
        <taxon>Limimonas</taxon>
    </lineage>
</organism>
<dbReference type="GO" id="GO:0016020">
    <property type="term" value="C:membrane"/>
    <property type="evidence" value="ECO:0007669"/>
    <property type="project" value="TreeGrafter"/>
</dbReference>
<accession>A0A1G7P0V3</accession>
<dbReference type="InterPro" id="IPR002347">
    <property type="entry name" value="SDR_fam"/>
</dbReference>
<name>A0A1G7P0V3_9PROT</name>
<evidence type="ECO:0000256" key="2">
    <source>
        <dbReference type="ARBA" id="ARBA00023002"/>
    </source>
</evidence>
<dbReference type="OrthoDB" id="335726at2"/>
<keyword evidence="4" id="KW-1133">Transmembrane helix</keyword>
<dbReference type="EMBL" id="FNCE01000002">
    <property type="protein sequence ID" value="SDF79060.1"/>
    <property type="molecule type" value="Genomic_DNA"/>
</dbReference>
<sequence>MVTPAPEQGCVWITGASSGIGRELALRMAAHGWIVAASARREQALEELRHDSGGAVYPYPLDVTDGEAQRATVERIEAELGPIALAVLNAGTHIETLATDIQPDVHRKLIELNYLAVIDGLAALVPRMRERGQGRIAVVASVAGYRGLPSAAGYSASKAAAIAATESYAAELAGTGVSLQVVNPGFIETPLTARNTFPMPMLMPVEKAAEKLEKGLLSRRFEIVFPALFCWIVKLYRCLPYILAMPIARRMRR</sequence>
<dbReference type="Pfam" id="PF00106">
    <property type="entry name" value="adh_short"/>
    <property type="match status" value="1"/>
</dbReference>
<reference evidence="5 6" key="1">
    <citation type="submission" date="2016-10" db="EMBL/GenBank/DDBJ databases">
        <authorList>
            <person name="de Groot N.N."/>
        </authorList>
    </citation>
    <scope>NUCLEOTIDE SEQUENCE [LARGE SCALE GENOMIC DNA]</scope>
    <source>
        <strain evidence="5 6">DSM 25584</strain>
    </source>
</reference>
<dbReference type="SUPFAM" id="SSF51735">
    <property type="entry name" value="NAD(P)-binding Rossmann-fold domains"/>
    <property type="match status" value="1"/>
</dbReference>
<dbReference type="RefSeq" id="WP_090018979.1">
    <property type="nucleotide sequence ID" value="NZ_FNCE01000002.1"/>
</dbReference>